<dbReference type="GO" id="GO:0016020">
    <property type="term" value="C:membrane"/>
    <property type="evidence" value="ECO:0007669"/>
    <property type="project" value="TreeGrafter"/>
</dbReference>
<evidence type="ECO:0000259" key="3">
    <source>
        <dbReference type="PROSITE" id="PS50893"/>
    </source>
</evidence>
<evidence type="ECO:0000256" key="2">
    <source>
        <dbReference type="ARBA" id="ARBA00022840"/>
    </source>
</evidence>
<dbReference type="InterPro" id="IPR017871">
    <property type="entry name" value="ABC_transporter-like_CS"/>
</dbReference>
<proteinExistence type="predicted"/>
<dbReference type="SMART" id="SM00382">
    <property type="entry name" value="AAA"/>
    <property type="match status" value="1"/>
</dbReference>
<organism evidence="4">
    <name type="scientific">Trepomonas sp. PC1</name>
    <dbReference type="NCBI Taxonomy" id="1076344"/>
    <lineage>
        <taxon>Eukaryota</taxon>
        <taxon>Metamonada</taxon>
        <taxon>Diplomonadida</taxon>
        <taxon>Hexamitidae</taxon>
        <taxon>Hexamitinae</taxon>
        <taxon>Trepomonas</taxon>
    </lineage>
</organism>
<reference evidence="4" key="1">
    <citation type="submission" date="2015-07" db="EMBL/GenBank/DDBJ databases">
        <title>Adaptation to a free-living lifestyle via gene acquisitions in the diplomonad Trepomonas sp. PC1.</title>
        <authorList>
            <person name="Xu F."/>
            <person name="Jerlstrom-Hultqvist J."/>
            <person name="Kolisko M."/>
            <person name="Simpson A.G.B."/>
            <person name="Roger A.J."/>
            <person name="Svard S.G."/>
            <person name="Andersson J.O."/>
        </authorList>
    </citation>
    <scope>NUCLEOTIDE SEQUENCE</scope>
    <source>
        <strain evidence="4">PC1</strain>
    </source>
</reference>
<dbReference type="SUPFAM" id="SSF52540">
    <property type="entry name" value="P-loop containing nucleoside triphosphate hydrolases"/>
    <property type="match status" value="1"/>
</dbReference>
<name>A0A146KIQ3_9EUKA</name>
<accession>A0A146KIQ3</accession>
<dbReference type="AlphaFoldDB" id="A0A146KIQ3"/>
<dbReference type="GO" id="GO:0005524">
    <property type="term" value="F:ATP binding"/>
    <property type="evidence" value="ECO:0007669"/>
    <property type="project" value="UniProtKB-KW"/>
</dbReference>
<dbReference type="InterPro" id="IPR027417">
    <property type="entry name" value="P-loop_NTPase"/>
</dbReference>
<dbReference type="InterPro" id="IPR050173">
    <property type="entry name" value="ABC_transporter_C-like"/>
</dbReference>
<dbReference type="EMBL" id="GDID01001141">
    <property type="protein sequence ID" value="JAP95465.1"/>
    <property type="molecule type" value="Transcribed_RNA"/>
</dbReference>
<dbReference type="PROSITE" id="PS00211">
    <property type="entry name" value="ABC_TRANSPORTER_1"/>
    <property type="match status" value="1"/>
</dbReference>
<keyword evidence="2" id="KW-0067">ATP-binding</keyword>
<feature type="non-terminal residue" evidence="4">
    <location>
        <position position="323"/>
    </location>
</feature>
<feature type="non-terminal residue" evidence="4">
    <location>
        <position position="1"/>
    </location>
</feature>
<dbReference type="GO" id="GO:0042626">
    <property type="term" value="F:ATPase-coupled transmembrane transporter activity"/>
    <property type="evidence" value="ECO:0007669"/>
    <property type="project" value="TreeGrafter"/>
</dbReference>
<dbReference type="GO" id="GO:0016887">
    <property type="term" value="F:ATP hydrolysis activity"/>
    <property type="evidence" value="ECO:0007669"/>
    <property type="project" value="InterPro"/>
</dbReference>
<dbReference type="Gene3D" id="3.40.50.300">
    <property type="entry name" value="P-loop containing nucleotide triphosphate hydrolases"/>
    <property type="match status" value="1"/>
</dbReference>
<keyword evidence="1" id="KW-0547">Nucleotide-binding</keyword>
<dbReference type="Pfam" id="PF00005">
    <property type="entry name" value="ABC_tran"/>
    <property type="match status" value="1"/>
</dbReference>
<dbReference type="InterPro" id="IPR003593">
    <property type="entry name" value="AAA+_ATPase"/>
</dbReference>
<evidence type="ECO:0000256" key="1">
    <source>
        <dbReference type="ARBA" id="ARBA00022741"/>
    </source>
</evidence>
<dbReference type="PANTHER" id="PTHR24223">
    <property type="entry name" value="ATP-BINDING CASSETTE SUB-FAMILY C"/>
    <property type="match status" value="1"/>
</dbReference>
<protein>
    <submittedName>
        <fullName evidence="4">ABC transporter family protein</fullName>
    </submittedName>
</protein>
<dbReference type="InterPro" id="IPR003439">
    <property type="entry name" value="ABC_transporter-like_ATP-bd"/>
</dbReference>
<feature type="domain" description="ABC transporter" evidence="3">
    <location>
        <begin position="81"/>
        <end position="313"/>
    </location>
</feature>
<evidence type="ECO:0000313" key="4">
    <source>
        <dbReference type="EMBL" id="JAP95465.1"/>
    </source>
</evidence>
<gene>
    <name evidence="4" type="ORF">TPC1_11538</name>
</gene>
<sequence>NRNKEMHNIFKYNLTQYIISALAKSENLILTFIFVISRTIFGQINLQSVIMSQYLYKIQVNSVNLLPNLLNQYRLCKVCTINIQNLLSETEDTIPVAGFKQYSIQSTINDFSLKVDCTLDKNDIVAIKGPVGCGKSLLLQCFAGLVNSDQNMKLSDSVAYYQQSPQLLNETIIENIEFGKQHDEKLLRQIIDICQLSDIFDLNKVIINGGSNVSGGQKARIQLARCLYQKTDVLLLDDIFQSINECLRLIILSKLLNFVNLNRISLIMIIQQEEFEQYFQKIIKFNEDSFTMIKKEPTQLILQSNYDYGVLKSKNNLDICIQQ</sequence>
<dbReference type="PROSITE" id="PS50893">
    <property type="entry name" value="ABC_TRANSPORTER_2"/>
    <property type="match status" value="1"/>
</dbReference>